<name>A0A6B1D2U4_9CHLR</name>
<dbReference type="EMBL" id="VXMH01000014">
    <property type="protein sequence ID" value="MYC93697.1"/>
    <property type="molecule type" value="Genomic_DNA"/>
</dbReference>
<proteinExistence type="predicted"/>
<dbReference type="Pfam" id="PF08002">
    <property type="entry name" value="DUF1697"/>
    <property type="match status" value="1"/>
</dbReference>
<accession>A0A6B1D2U4</accession>
<sequence>MSKNTRNSKPDVNIALLRGINVGGKNKLPMKALAALFADAGCEEVRTYIQSGNVVFRAGSADVEEISSIISASIQDQYGYQVPVITRTAGELQEIMEANPFLAAGAGADKLHVMFLADLPDSAGVESLDPERSPGDEFAVRGREVYLHCPNGVARSKLTNSYFDSRLSTTSTSRNWRTVRKLLDLAAGAG</sequence>
<comment type="caution">
    <text evidence="1">The sequence shown here is derived from an EMBL/GenBank/DDBJ whole genome shotgun (WGS) entry which is preliminary data.</text>
</comment>
<evidence type="ECO:0000313" key="1">
    <source>
        <dbReference type="EMBL" id="MYC93697.1"/>
    </source>
</evidence>
<dbReference type="PIRSF" id="PIRSF008502">
    <property type="entry name" value="UCP008502"/>
    <property type="match status" value="1"/>
</dbReference>
<dbReference type="Gene3D" id="3.30.70.1280">
    <property type="entry name" value="SP0830-like domains"/>
    <property type="match status" value="1"/>
</dbReference>
<protein>
    <submittedName>
        <fullName evidence="1">DUF1697 domain-containing protein</fullName>
    </submittedName>
</protein>
<dbReference type="AlphaFoldDB" id="A0A6B1D2U4"/>
<dbReference type="PANTHER" id="PTHR36439">
    <property type="entry name" value="BLL4334 PROTEIN"/>
    <property type="match status" value="1"/>
</dbReference>
<organism evidence="1">
    <name type="scientific">Caldilineaceae bacterium SB0661_bin_32</name>
    <dbReference type="NCBI Taxonomy" id="2605255"/>
    <lineage>
        <taxon>Bacteria</taxon>
        <taxon>Bacillati</taxon>
        <taxon>Chloroflexota</taxon>
        <taxon>Caldilineae</taxon>
        <taxon>Caldilineales</taxon>
        <taxon>Caldilineaceae</taxon>
    </lineage>
</organism>
<dbReference type="InterPro" id="IPR012545">
    <property type="entry name" value="DUF1697"/>
</dbReference>
<reference evidence="1" key="1">
    <citation type="submission" date="2019-09" db="EMBL/GenBank/DDBJ databases">
        <title>Characterisation of the sponge microbiome using genome-centric metagenomics.</title>
        <authorList>
            <person name="Engelberts J.P."/>
            <person name="Robbins S.J."/>
            <person name="De Goeij J.M."/>
            <person name="Aranda M."/>
            <person name="Bell S.C."/>
            <person name="Webster N.S."/>
        </authorList>
    </citation>
    <scope>NUCLEOTIDE SEQUENCE</scope>
    <source>
        <strain evidence="1">SB0661_bin_32</strain>
    </source>
</reference>
<dbReference type="PANTHER" id="PTHR36439:SF1">
    <property type="entry name" value="DUF1697 DOMAIN-CONTAINING PROTEIN"/>
    <property type="match status" value="1"/>
</dbReference>
<gene>
    <name evidence="1" type="ORF">F4X14_01895</name>
</gene>
<dbReference type="SUPFAM" id="SSF160379">
    <property type="entry name" value="SP0830-like"/>
    <property type="match status" value="1"/>
</dbReference>